<dbReference type="InterPro" id="IPR016181">
    <property type="entry name" value="Acyl_CoA_acyltransferase"/>
</dbReference>
<dbReference type="PANTHER" id="PTHR43800:SF1">
    <property type="entry name" value="PEPTIDYL-LYSINE N-ACETYLTRANSFERASE YJAB"/>
    <property type="match status" value="1"/>
</dbReference>
<dbReference type="Pfam" id="PF13508">
    <property type="entry name" value="Acetyltransf_7"/>
    <property type="match status" value="1"/>
</dbReference>
<name>A0ABT3H4U6_9RHOB</name>
<proteinExistence type="predicted"/>
<evidence type="ECO:0000313" key="4">
    <source>
        <dbReference type="EMBL" id="MCW1934821.1"/>
    </source>
</evidence>
<reference evidence="4 5" key="1">
    <citation type="submission" date="2022-10" db="EMBL/GenBank/DDBJ databases">
        <title>Pararhodobacter sp. nov., isolated from marine algae.</title>
        <authorList>
            <person name="Choi B.J."/>
            <person name="Kim J.M."/>
            <person name="Lee J.K."/>
            <person name="Choi D.G."/>
            <person name="Jeon C.O."/>
        </authorList>
    </citation>
    <scope>NUCLEOTIDE SEQUENCE [LARGE SCALE GENOMIC DNA]</scope>
    <source>
        <strain evidence="4 5">ZQ420</strain>
    </source>
</reference>
<dbReference type="CDD" id="cd04301">
    <property type="entry name" value="NAT_SF"/>
    <property type="match status" value="1"/>
</dbReference>
<evidence type="ECO:0000256" key="1">
    <source>
        <dbReference type="ARBA" id="ARBA00022679"/>
    </source>
</evidence>
<dbReference type="Proteomes" id="UP001208938">
    <property type="component" value="Unassembled WGS sequence"/>
</dbReference>
<dbReference type="InterPro" id="IPR000182">
    <property type="entry name" value="GNAT_dom"/>
</dbReference>
<dbReference type="PANTHER" id="PTHR43800">
    <property type="entry name" value="PEPTIDYL-LYSINE N-ACETYLTRANSFERASE YJAB"/>
    <property type="match status" value="1"/>
</dbReference>
<feature type="domain" description="N-acetyltransferase" evidence="3">
    <location>
        <begin position="32"/>
        <end position="175"/>
    </location>
</feature>
<accession>A0ABT3H4U6</accession>
<dbReference type="SUPFAM" id="SSF55729">
    <property type="entry name" value="Acyl-CoA N-acyltransferases (Nat)"/>
    <property type="match status" value="1"/>
</dbReference>
<dbReference type="EMBL" id="JAPDFL010000001">
    <property type="protein sequence ID" value="MCW1934821.1"/>
    <property type="molecule type" value="Genomic_DNA"/>
</dbReference>
<evidence type="ECO:0000313" key="5">
    <source>
        <dbReference type="Proteomes" id="UP001208938"/>
    </source>
</evidence>
<keyword evidence="2 4" id="KW-0012">Acyltransferase</keyword>
<keyword evidence="5" id="KW-1185">Reference proteome</keyword>
<dbReference type="EC" id="2.3.1.-" evidence="4"/>
<dbReference type="Gene3D" id="3.40.630.30">
    <property type="match status" value="1"/>
</dbReference>
<evidence type="ECO:0000259" key="3">
    <source>
        <dbReference type="PROSITE" id="PS51186"/>
    </source>
</evidence>
<gene>
    <name evidence="4" type="ORF">OKW52_21870</name>
</gene>
<sequence>MPDHARKPALQRLQARLFKPQPAPAVGEPAALTFRPYRDEDLAALSDIWLQASRQAHGFLGEERLRRDQALVEEIYLPKAETWVALRGTKPVGFIGLLESFVGGLFVQPDAHGQGIGRALMALAREKKGTLELEVYTDNSRAMAFYRQLGFEEISRRADDDQGAPFENVVLRLPG</sequence>
<evidence type="ECO:0000256" key="2">
    <source>
        <dbReference type="ARBA" id="ARBA00023315"/>
    </source>
</evidence>
<dbReference type="PROSITE" id="PS51186">
    <property type="entry name" value="GNAT"/>
    <property type="match status" value="1"/>
</dbReference>
<comment type="caution">
    <text evidence="4">The sequence shown here is derived from an EMBL/GenBank/DDBJ whole genome shotgun (WGS) entry which is preliminary data.</text>
</comment>
<dbReference type="RefSeq" id="WP_264507567.1">
    <property type="nucleotide sequence ID" value="NZ_JAPDFL010000001.1"/>
</dbReference>
<dbReference type="GO" id="GO:0016746">
    <property type="term" value="F:acyltransferase activity"/>
    <property type="evidence" value="ECO:0007669"/>
    <property type="project" value="UniProtKB-KW"/>
</dbReference>
<keyword evidence="1 4" id="KW-0808">Transferase</keyword>
<organism evidence="4 5">
    <name type="scientific">Pararhodobacter zhoushanensis</name>
    <dbReference type="NCBI Taxonomy" id="2479545"/>
    <lineage>
        <taxon>Bacteria</taxon>
        <taxon>Pseudomonadati</taxon>
        <taxon>Pseudomonadota</taxon>
        <taxon>Alphaproteobacteria</taxon>
        <taxon>Rhodobacterales</taxon>
        <taxon>Paracoccaceae</taxon>
        <taxon>Pararhodobacter</taxon>
    </lineage>
</organism>
<protein>
    <submittedName>
        <fullName evidence="4">GNAT family N-acetyltransferase</fullName>
        <ecNumber evidence="4">2.3.1.-</ecNumber>
    </submittedName>
</protein>